<feature type="compositionally biased region" description="Polar residues" evidence="1">
    <location>
        <begin position="886"/>
        <end position="900"/>
    </location>
</feature>
<organism evidence="3 4">
    <name type="scientific">Trichoplusia ni</name>
    <name type="common">Cabbage looper</name>
    <dbReference type="NCBI Taxonomy" id="7111"/>
    <lineage>
        <taxon>Eukaryota</taxon>
        <taxon>Metazoa</taxon>
        <taxon>Ecdysozoa</taxon>
        <taxon>Arthropoda</taxon>
        <taxon>Hexapoda</taxon>
        <taxon>Insecta</taxon>
        <taxon>Pterygota</taxon>
        <taxon>Neoptera</taxon>
        <taxon>Endopterygota</taxon>
        <taxon>Lepidoptera</taxon>
        <taxon>Glossata</taxon>
        <taxon>Ditrysia</taxon>
        <taxon>Noctuoidea</taxon>
        <taxon>Noctuidae</taxon>
        <taxon>Plusiinae</taxon>
        <taxon>Trichoplusia</taxon>
    </lineage>
</organism>
<sequence>MKVWVTLKSHMITLLALGSNLHLVHENACIEPQGHRDVVHEPHKPTKSERGSQLLDIGLSQELESPTRSPNREASTHRMGRVEERHRRYSRMSEEVCPTKDREAIRKKLSKRMDIRYLNEIKSFKDKIKSSYLLSCSPQQCPMIQERLTQHQQDCHSGTYQQMQQPVPTCSAVLRCRDQAINVSPTLSRMRLPKFTLPLNDEGRVVQTELTMKDLSPGRTPSKHLTKKNSEILSRDVIPLRKSRTREVLPKRNFYKEHLQNEILNWLQTVPMFYTLNFTTKDIKENIVNNLAEKINLLAVEVTDDSYEAKTKIEIENCLSRLPMWLPGTKRDQATFKDGLKQKLWVKIRELNENFLGIKYEKSVGNEKEEERIPLTNDSYEREVIDWSYRLPIKEQNGMRRQQVVDLIMKKLTPLLKIPLHTTSYKLILKGEIIDILDDLPLALSSPRYKTVQLNRYAEELANRLLTIQIKHEANSSKNPTKDAAVYHQCTSQVMGMPIQRARCSYKSLIQERIAECLDKVQVCHRNDLIEEICLTFLDAKDNLRSSDELSIKNEIHEYLRDTGKLSEEQSMYVAKMIIKHVKITLNNINNSASTSFDSVIPELSGTISVYMWGRSNHATSTPKKMPVKEIPKLNAEEQSYMNNVASVVKAWMNTLPKQFNEDKMFKETIINDLAGDIMDELKVNQLAPEAIKDKENYLNYMMYRWLYRYEVFPNETIRTEAKPYIEDFIRRLKTVPEPKLTSSQHGTRQAMEHIKHMQGERGWEEDYLAKGIDVLEDQISVWMNEQPTEIYANKDKGKRNKQVHDLALTLQDRLRSKSPEEDMEQDINKWLGKVVKPKEKEHIGLLTQNLLEKIVNTPQDQTLEAKFEDRKRYIADHLEAKRQKANPSTQPTQDYSNVGNIEGDPDKTIRDFIAKFIEHNYDIDDPMAIGAFSHLLKTKLRILSPPTRKEVYDNFGKSKPHERFNPQKLQLELEYIKAISDWLMNIPIEASYNTPGNRRRIEFINDLAKNVQEIEEQRVNSPDEMNYNYLIASLILHSMHSYGLPILPEHKNNTPLMVDQLLQKLVAFRSSELSSQGNQTVSSSCQSTNLSDIREQNLSEFIVDYIRINGREIADDETKLEAWTARLMKEVKKMLHADADPSTLSKAQVYNKFNEVPIPGDESVRRYALEIAYVKEITDWMKNLPLLSIENYPEAQERQIKMISELAEKMADTEATRNSDPTDDTADKNLEDYITCWITRLPLDPNKDLVVPIVVQQLMKRKEKVRKRDQKPENESLSSYDRSKSEKSNRQTSLGNKKTNKEKSISKWCKTDKGNTNPATVIVEAIENWSNKLPIKGDEKEVKAIKEGIATKLYQKVGELNVDPRIFNDDLLYTEMLGDEIDTQLENVPQNPELQKNRQKLKEGLLNTIVDTKEAIKEKSAGDNYKHKLETTIDVSIPNPVQNTQIFDPGFEIYKSHLASMFILENFDHANDDVKAKYEKRVRDEIDKYFENAQNRNALPLTKDQIYNELYSALFKVPMPNENSVKDEVEQVKTRCEIDTWFEDLPLKEPDDLGELLEWDKILSTLAKRVHGIEKLEPKAEDKMHKEIVKWLEKLPLLPDEEGVDGHATRLQNILKSTYDARKYVAKDPQATSKGKKLKEKKTKDNKSKKVSPNVSQVPGPSGGGENWESPKETPHSKSTKAKPCCDVTPMTNKKSGDIITEVVEDWCNQLPLVASDETNVAIKDNVSTRIIIHISDLNMDPEIFNDDVVYDEILDEELESVMSNLPVPPDFEHSKAARKYQLKEMIKSIKPIIKEERARHEYKEELNNTVANILKVPEDTTAEKIKEFIKLKDEIVENFVQYNYNKNDEEGKQIYKKNVHDAVVKYFIDIKENLNEEQVDPLVRRNQLLSELGKIPIPNEALKDEVEEIRMRAEVEQFFQEQSVPDGDVENKLKKNLAKRLHNLERSGHNCNAEKKMKHDIIRCLKKLNCDVSPKTVEDFVEKLKNNESHRKTPPVTNSRASGLNQTGPYGFSIATGPQDPQSFNVGGNIVAQSRQNTIQQTYGPLSPQQATINTQNMNQSGGQWLSLQPASEPPNFDSYSQTNFSGPDGQLFNSYGPDDVDQLQGQPNLTDSNYSGARPVRSYVISKGNVLPGQDLDQSINYNDFAGGPLLNSTMSPTQGVGAQTVNQVPQSPNNMREVASSPSPIDQPNYGQIATPRQVALAPPLMQGQNMPAEPVFQGPMYKYIPMHQPFTVPIIEPGQMLGSHCSMRPLRPLSGPDNSIISKQGMIGPPIPLSMGRQGMVAMSNERRSKGNYESSDEEEVCKCDRGRYLNCRGPPYCMVAMDEFFEDCVGFGPLWCGVPFPECFYY</sequence>
<feature type="region of interest" description="Disordered" evidence="1">
    <location>
        <begin position="1262"/>
        <end position="1312"/>
    </location>
</feature>
<proteinExistence type="predicted"/>
<feature type="chain" id="PRO_5028843933" evidence="2">
    <location>
        <begin position="27"/>
        <end position="2352"/>
    </location>
</feature>
<dbReference type="KEGG" id="tnl:113500173"/>
<feature type="region of interest" description="Disordered" evidence="1">
    <location>
        <begin position="2169"/>
        <end position="2188"/>
    </location>
</feature>
<feature type="compositionally biased region" description="Polar residues" evidence="1">
    <location>
        <begin position="2055"/>
        <end position="2072"/>
    </location>
</feature>
<feature type="compositionally biased region" description="Basic and acidic residues" evidence="1">
    <location>
        <begin position="70"/>
        <end position="94"/>
    </location>
</feature>
<evidence type="ECO:0000256" key="2">
    <source>
        <dbReference type="SAM" id="SignalP"/>
    </source>
</evidence>
<feature type="region of interest" description="Disordered" evidence="1">
    <location>
        <begin position="882"/>
        <end position="902"/>
    </location>
</feature>
<feature type="signal peptide" evidence="2">
    <location>
        <begin position="1"/>
        <end position="26"/>
    </location>
</feature>
<dbReference type="GeneID" id="113500173"/>
<evidence type="ECO:0000313" key="4">
    <source>
        <dbReference type="RefSeq" id="XP_026736678.1"/>
    </source>
</evidence>
<gene>
    <name evidence="4" type="primary">LOC113500173</name>
</gene>
<keyword evidence="3" id="KW-1185">Reference proteome</keyword>
<accession>A0A7E5W7N0</accession>
<dbReference type="RefSeq" id="XP_026736678.1">
    <property type="nucleotide sequence ID" value="XM_026880877.1"/>
</dbReference>
<feature type="region of interest" description="Disordered" evidence="1">
    <location>
        <begin position="2055"/>
        <end position="2093"/>
    </location>
</feature>
<feature type="region of interest" description="Disordered" evidence="1">
    <location>
        <begin position="60"/>
        <end position="94"/>
    </location>
</feature>
<dbReference type="OrthoDB" id="6932257at2759"/>
<keyword evidence="2" id="KW-0732">Signal</keyword>
<feature type="compositionally biased region" description="Basic and acidic residues" evidence="1">
    <location>
        <begin position="1300"/>
        <end position="1312"/>
    </location>
</feature>
<protein>
    <submittedName>
        <fullName evidence="4">Uncharacterized protein LOC113500173 isoform X1</fullName>
    </submittedName>
</protein>
<dbReference type="InParanoid" id="A0A7E5W7N0"/>
<feature type="region of interest" description="Disordered" evidence="1">
    <location>
        <begin position="1627"/>
        <end position="1685"/>
    </location>
</feature>
<evidence type="ECO:0000313" key="3">
    <source>
        <dbReference type="Proteomes" id="UP000322000"/>
    </source>
</evidence>
<dbReference type="Proteomes" id="UP000322000">
    <property type="component" value="Chromosome 13"/>
</dbReference>
<evidence type="ECO:0000256" key="1">
    <source>
        <dbReference type="SAM" id="MobiDB-lite"/>
    </source>
</evidence>
<reference evidence="4" key="1">
    <citation type="submission" date="2025-08" db="UniProtKB">
        <authorList>
            <consortium name="RefSeq"/>
        </authorList>
    </citation>
    <scope>IDENTIFICATION</scope>
</reference>
<name>A0A7E5W7N0_TRINI</name>